<organism evidence="9 10">
    <name type="scientific">Alkalimarinus alittae</name>
    <dbReference type="NCBI Taxonomy" id="2961619"/>
    <lineage>
        <taxon>Bacteria</taxon>
        <taxon>Pseudomonadati</taxon>
        <taxon>Pseudomonadota</taxon>
        <taxon>Gammaproteobacteria</taxon>
        <taxon>Alteromonadales</taxon>
        <taxon>Alteromonadaceae</taxon>
        <taxon>Alkalimarinus</taxon>
    </lineage>
</organism>
<comment type="similarity">
    <text evidence="1 5 6">Belongs to the peptidase S8 family.</text>
</comment>
<dbReference type="PROSITE" id="PS51892">
    <property type="entry name" value="SUBTILASE"/>
    <property type="match status" value="1"/>
</dbReference>
<dbReference type="InterPro" id="IPR036852">
    <property type="entry name" value="Peptidase_S8/S53_dom_sf"/>
</dbReference>
<dbReference type="PROSITE" id="PS00138">
    <property type="entry name" value="SUBTILASE_SER"/>
    <property type="match status" value="1"/>
</dbReference>
<protein>
    <submittedName>
        <fullName evidence="9">S8 family peptidase</fullName>
    </submittedName>
</protein>
<dbReference type="InterPro" id="IPR022398">
    <property type="entry name" value="Peptidase_S8_His-AS"/>
</dbReference>
<dbReference type="SUPFAM" id="SSF52743">
    <property type="entry name" value="Subtilisin-like"/>
    <property type="match status" value="1"/>
</dbReference>
<dbReference type="InterPro" id="IPR023828">
    <property type="entry name" value="Peptidase_S8_Ser-AS"/>
</dbReference>
<evidence type="ECO:0000256" key="7">
    <source>
        <dbReference type="SAM" id="MobiDB-lite"/>
    </source>
</evidence>
<dbReference type="PROSITE" id="PS00137">
    <property type="entry name" value="SUBTILASE_HIS"/>
    <property type="match status" value="1"/>
</dbReference>
<feature type="active site" description="Charge relay system" evidence="5">
    <location>
        <position position="589"/>
    </location>
</feature>
<keyword evidence="2 5" id="KW-0645">Protease</keyword>
<dbReference type="Gene3D" id="3.40.50.200">
    <property type="entry name" value="Peptidase S8/S53 domain"/>
    <property type="match status" value="1"/>
</dbReference>
<evidence type="ECO:0000313" key="9">
    <source>
        <dbReference type="EMBL" id="UZE95375.1"/>
    </source>
</evidence>
<dbReference type="CDD" id="cd07496">
    <property type="entry name" value="Peptidases_S8_13"/>
    <property type="match status" value="1"/>
</dbReference>
<accession>A0ABY6MZV2</accession>
<feature type="domain" description="Peptidase S8/S53" evidence="8">
    <location>
        <begin position="357"/>
        <end position="639"/>
    </location>
</feature>
<gene>
    <name evidence="9" type="ORF">NKI27_15070</name>
</gene>
<evidence type="ECO:0000259" key="8">
    <source>
        <dbReference type="Pfam" id="PF00082"/>
    </source>
</evidence>
<evidence type="ECO:0000256" key="5">
    <source>
        <dbReference type="PROSITE-ProRule" id="PRU01240"/>
    </source>
</evidence>
<evidence type="ECO:0000256" key="4">
    <source>
        <dbReference type="ARBA" id="ARBA00022825"/>
    </source>
</evidence>
<sequence>MTEFKRFSSFVLTIVCTVIVGCGGGGGGDSEPLTVGTDTPTAAPTTFSVSGTIQIPAGSVADNDVMQSQLRLIPNNNAPSEAQSISNPSVTGGYVSAIPGTYTDARFTYDSDPRDIFSVKLLKDQIVTLVAFPADTSSTVDWETTLVVRAVDGSSSGDTEGPDADAKSIKVTDSKEYLIEVYANEGPVLYLLTVSQGVADAKHSLLMAYDFVPGEVLVKLKEKPSSGASASALSSFSAFQANQRAKHQLEMIEGLSHLGGSSKHGMKMKIDLSAANARASRLSTQLQDWPQDQQEKWQTLEYIEALKARDDIEWAEPNYIRKAFAVSTGDPKLDPLYPAQWHYSLIDVPAAWSKSQGTGVVVAVIDTGIASNHNDLKANILPSGYDFISQDSISGDDESGIDNNPEDEGGSFHGSHVAGTIAAVNNSVGGVGVAYEADIMPLRVLGTDGSGNDADIAQAILYAAGLDNDSNTKPAKRAGVINLSLGGPGFSNSLKSAVDAAFNQGIILVAAAGNENSSAPFYPAAFSNVVSVSAVGQTKERAPYSNFGDTITVAAPGGDMSQDANGDGNADGVLSTINASVYAWYQGTSMAAPHVSGVAALMKEVDPSLTGADFITLLASEEITDDLGASGKDNQYGYGLINASKAMEKAGATIPAFLSINPQSISFDGLNTKTSLSMKMGGSGSTIAVTLVTDIDNGNMLDAPWLTVSEQSVDGNKLGNYLVSIDRAGLAVGSTYSGTINVAYQKDGVPETPKTISVLMTVPDPNKVATVGELYVGLIERSKQEAAEDAILEGQENVLIEIFAFQTAQQNKGTYSYAFEDVPQGDYYVFASTNMDQDGLVSDVGEAQGDYPVVGAASLIEVRSADISGLDFNVGYQNVVEGVSVGGNDKNRIIRKIPDSFIVVDERNEDTKGIQRQQ</sequence>
<dbReference type="PANTHER" id="PTHR43806">
    <property type="entry name" value="PEPTIDASE S8"/>
    <property type="match status" value="1"/>
</dbReference>
<dbReference type="EMBL" id="CP100390">
    <property type="protein sequence ID" value="UZE95375.1"/>
    <property type="molecule type" value="Genomic_DNA"/>
</dbReference>
<name>A0ABY6MZV2_9ALTE</name>
<keyword evidence="3 5" id="KW-0378">Hydrolase</keyword>
<feature type="compositionally biased region" description="Acidic residues" evidence="7">
    <location>
        <begin position="394"/>
        <end position="409"/>
    </location>
</feature>
<dbReference type="InterPro" id="IPR050131">
    <property type="entry name" value="Peptidase_S8_subtilisin-like"/>
</dbReference>
<feature type="active site" description="Charge relay system" evidence="5">
    <location>
        <position position="413"/>
    </location>
</feature>
<dbReference type="InterPro" id="IPR023827">
    <property type="entry name" value="Peptidase_S8_Asp-AS"/>
</dbReference>
<dbReference type="Proteomes" id="UP001163739">
    <property type="component" value="Chromosome"/>
</dbReference>
<evidence type="ECO:0000256" key="6">
    <source>
        <dbReference type="RuleBase" id="RU003355"/>
    </source>
</evidence>
<proteinExistence type="inferred from homology"/>
<dbReference type="PROSITE" id="PS00136">
    <property type="entry name" value="SUBTILASE_ASP"/>
    <property type="match status" value="1"/>
</dbReference>
<keyword evidence="10" id="KW-1185">Reference proteome</keyword>
<dbReference type="RefSeq" id="WP_265046864.1">
    <property type="nucleotide sequence ID" value="NZ_CP100390.1"/>
</dbReference>
<dbReference type="PRINTS" id="PR00723">
    <property type="entry name" value="SUBTILISIN"/>
</dbReference>
<dbReference type="InterPro" id="IPR000209">
    <property type="entry name" value="Peptidase_S8/S53_dom"/>
</dbReference>
<dbReference type="InterPro" id="IPR034176">
    <property type="entry name" value="Peptidases_S8_13"/>
</dbReference>
<feature type="region of interest" description="Disordered" evidence="7">
    <location>
        <begin position="392"/>
        <end position="411"/>
    </location>
</feature>
<evidence type="ECO:0000256" key="3">
    <source>
        <dbReference type="ARBA" id="ARBA00022801"/>
    </source>
</evidence>
<dbReference type="InterPro" id="IPR017309">
    <property type="entry name" value="Pept_S8A_subtilisin_proteobac"/>
</dbReference>
<dbReference type="PIRSF" id="PIRSF037893">
    <property type="entry name" value="Subtilisin_rel_Maqu_2796"/>
    <property type="match status" value="1"/>
</dbReference>
<dbReference type="Pfam" id="PF00082">
    <property type="entry name" value="Peptidase_S8"/>
    <property type="match status" value="1"/>
</dbReference>
<reference evidence="9" key="1">
    <citation type="submission" date="2022-06" db="EMBL/GenBank/DDBJ databases">
        <title>Alkalimarinus sp. nov., isolated from gut of a Alitta virens.</title>
        <authorList>
            <person name="Yang A.I."/>
            <person name="Shin N.-R."/>
        </authorList>
    </citation>
    <scope>NUCLEOTIDE SEQUENCE</scope>
    <source>
        <strain evidence="9">A2M4</strain>
    </source>
</reference>
<evidence type="ECO:0000256" key="2">
    <source>
        <dbReference type="ARBA" id="ARBA00022670"/>
    </source>
</evidence>
<dbReference type="PROSITE" id="PS51257">
    <property type="entry name" value="PROKAR_LIPOPROTEIN"/>
    <property type="match status" value="1"/>
</dbReference>
<keyword evidence="4 5" id="KW-0720">Serine protease</keyword>
<feature type="active site" description="Charge relay system" evidence="5">
    <location>
        <position position="366"/>
    </location>
</feature>
<evidence type="ECO:0000256" key="1">
    <source>
        <dbReference type="ARBA" id="ARBA00011073"/>
    </source>
</evidence>
<dbReference type="PANTHER" id="PTHR43806:SF11">
    <property type="entry name" value="CEREVISIN-RELATED"/>
    <property type="match status" value="1"/>
</dbReference>
<evidence type="ECO:0000313" key="10">
    <source>
        <dbReference type="Proteomes" id="UP001163739"/>
    </source>
</evidence>
<dbReference type="InterPro" id="IPR015500">
    <property type="entry name" value="Peptidase_S8_subtilisin-rel"/>
</dbReference>